<sequence>MTESKSSTSGTSRTSLSVLLRAQALAGGEVKSQIVQHSLRFKQTEISDADKIESLETLIILSITLQQNELKEILKVTGIIESVSSLLFGTQNPRIRTLCGAVIQLLLTIAQESKVNVDWQSFVAPLISLLFNEDEQISELGKQTILDSIKKQPLSITSLLDLNIFDKSAQFLESTFSSSPSKQISETQLNIVHNLLEVIQKLIQASPDATLKTKQLKASLNKVKQSNPSRQIKNEIGAILFIIGQEEEDYEAESKITQKELQQSQQQVSQLQEQLRISEQKIIDSEEKARLTEQLNKQQEEQLKQEQLQKEQALQQAQQSDEKAKIAEQWAKIAEERAHASEIAENEDKQKAINAVQQSGTVLVTQIGAISQTQFSSATLTPMAAVASAITKDTSSELDNPDPLGLGVKFERVEGLIRKANALRQEHISLSLNKVITDGIHRVEVRFRKCNTSNGYADAYIGIVKADYVVPFPCNPYMEPHNKYMLYYHGGFGYVYYKGIGTPSNSEFKDGSLIALELNADLGTLHFFVGTVQQPLFVTGIKGAVKFFFWIHEKDSSFQIASVKQLNKATTKTLPNQEALQW</sequence>
<organism evidence="2 3">
    <name type="scientific">Streblomastix strix</name>
    <dbReference type="NCBI Taxonomy" id="222440"/>
    <lineage>
        <taxon>Eukaryota</taxon>
        <taxon>Metamonada</taxon>
        <taxon>Preaxostyla</taxon>
        <taxon>Oxymonadida</taxon>
        <taxon>Streblomastigidae</taxon>
        <taxon>Streblomastix</taxon>
    </lineage>
</organism>
<protein>
    <recommendedName>
        <fullName evidence="4">SPRY domain-containing protein</fullName>
    </recommendedName>
</protein>
<reference evidence="2 3" key="1">
    <citation type="submission" date="2019-03" db="EMBL/GenBank/DDBJ databases">
        <title>Single cell metagenomics reveals metabolic interactions within the superorganism composed of flagellate Streblomastix strix and complex community of Bacteroidetes bacteria on its surface.</title>
        <authorList>
            <person name="Treitli S.C."/>
            <person name="Kolisko M."/>
            <person name="Husnik F."/>
            <person name="Keeling P."/>
            <person name="Hampl V."/>
        </authorList>
    </citation>
    <scope>NUCLEOTIDE SEQUENCE [LARGE SCALE GENOMIC DNA]</scope>
    <source>
        <strain evidence="2">ST1C</strain>
    </source>
</reference>
<evidence type="ECO:0008006" key="4">
    <source>
        <dbReference type="Google" id="ProtNLM"/>
    </source>
</evidence>
<dbReference type="Gene3D" id="2.60.120.920">
    <property type="match status" value="1"/>
</dbReference>
<dbReference type="AlphaFoldDB" id="A0A5J4VEY6"/>
<evidence type="ECO:0000313" key="2">
    <source>
        <dbReference type="EMBL" id="KAA6381025.1"/>
    </source>
</evidence>
<evidence type="ECO:0000313" key="3">
    <source>
        <dbReference type="Proteomes" id="UP000324800"/>
    </source>
</evidence>
<comment type="caution">
    <text evidence="2">The sequence shown here is derived from an EMBL/GenBank/DDBJ whole genome shotgun (WGS) entry which is preliminary data.</text>
</comment>
<name>A0A5J4VEY6_9EUKA</name>
<dbReference type="Proteomes" id="UP000324800">
    <property type="component" value="Unassembled WGS sequence"/>
</dbReference>
<keyword evidence="1" id="KW-0175">Coiled coil</keyword>
<dbReference type="InterPro" id="IPR016024">
    <property type="entry name" value="ARM-type_fold"/>
</dbReference>
<dbReference type="InterPro" id="IPR043136">
    <property type="entry name" value="B30.2/SPRY_sf"/>
</dbReference>
<proteinExistence type="predicted"/>
<gene>
    <name evidence="2" type="ORF">EZS28_023448</name>
</gene>
<dbReference type="OrthoDB" id="2329056at2759"/>
<evidence type="ECO:0000256" key="1">
    <source>
        <dbReference type="SAM" id="Coils"/>
    </source>
</evidence>
<feature type="coiled-coil region" evidence="1">
    <location>
        <begin position="247"/>
        <end position="323"/>
    </location>
</feature>
<dbReference type="EMBL" id="SNRW01007570">
    <property type="protein sequence ID" value="KAA6381025.1"/>
    <property type="molecule type" value="Genomic_DNA"/>
</dbReference>
<accession>A0A5J4VEY6</accession>
<dbReference type="SUPFAM" id="SSF48371">
    <property type="entry name" value="ARM repeat"/>
    <property type="match status" value="1"/>
</dbReference>